<keyword evidence="9 12" id="KW-0030">Aminoacyl-tRNA synthetase</keyword>
<dbReference type="Gene3D" id="1.10.287.40">
    <property type="entry name" value="Serine-tRNA synthetase, tRNA binding domain"/>
    <property type="match status" value="1"/>
</dbReference>
<evidence type="ECO:0000256" key="2">
    <source>
        <dbReference type="ARBA" id="ARBA00005045"/>
    </source>
</evidence>
<evidence type="ECO:0000256" key="15">
    <source>
        <dbReference type="SAM" id="Coils"/>
    </source>
</evidence>
<accession>A0A8B6M8E3</accession>
<dbReference type="CDD" id="cd00770">
    <property type="entry name" value="SerRS_core"/>
    <property type="match status" value="1"/>
</dbReference>
<feature type="domain" description="Aminoacyl-transfer RNA synthetases class-II family profile" evidence="16">
    <location>
        <begin position="173"/>
        <end position="456"/>
    </location>
</feature>
<dbReference type="UniPathway" id="UPA00906">
    <property type="reaction ID" value="UER00895"/>
</dbReference>
<comment type="catalytic activity">
    <reaction evidence="10 12">
        <text>tRNA(Sec) + L-serine + ATP = L-seryl-tRNA(Sec) + AMP + diphosphate + H(+)</text>
        <dbReference type="Rhea" id="RHEA:42580"/>
        <dbReference type="Rhea" id="RHEA-COMP:9742"/>
        <dbReference type="Rhea" id="RHEA-COMP:10128"/>
        <dbReference type="ChEBI" id="CHEBI:15378"/>
        <dbReference type="ChEBI" id="CHEBI:30616"/>
        <dbReference type="ChEBI" id="CHEBI:33019"/>
        <dbReference type="ChEBI" id="CHEBI:33384"/>
        <dbReference type="ChEBI" id="CHEBI:78442"/>
        <dbReference type="ChEBI" id="CHEBI:78533"/>
        <dbReference type="ChEBI" id="CHEBI:456215"/>
        <dbReference type="EC" id="6.1.1.11"/>
    </reaction>
</comment>
<keyword evidence="8 12" id="KW-0648">Protein biosynthesis</keyword>
<keyword evidence="18" id="KW-1185">Reference proteome</keyword>
<comment type="similarity">
    <text evidence="3 12">Belongs to the class-II aminoacyl-tRNA synthetase family. Type-1 seryl-tRNA synthetase subfamily.</text>
</comment>
<comment type="subunit">
    <text evidence="12">Homodimer. The tRNA molecule binds across the dimer.</text>
</comment>
<evidence type="ECO:0000256" key="11">
    <source>
        <dbReference type="ARBA" id="ARBA00048823"/>
    </source>
</evidence>
<sequence>MYDIKWIRDNPERFDKGRQRRGLEPLAGHLLALDDARRAAIAQAQAAQERRNAASKEIGQAMAAKDSAKADVLKAEVAELKTRLADFESEEREATAALEKALSEIPNLPLEDVPFGKDENDNPEHHAFGEKPKFSFKPKEHFELGEALGLMDFETATKLSGARFVVNKGPLARLERALGAFMLDLHTGEHGYTEVNPPILVKDAAMFGTAQLPKFFEDQFATYAGPIDQSRDYNGMKNIWALALDCAEKTSIEEARKTDFEFSGLQQDTDRYWLIPTAEVPLTNLVRESILDEKQLPLRFTACTPCFRAEAGSAGRDTRGMIRQHQFAKVELVSVTTPEQGLAEHERTLSCAEEVLQRLGLPYRVVTLCTGDMGFASQKTYDIEVWLPGQDRYREISSVSLCGDFQARRMNARYRPEGAKNTRFVFTLNGSGVAVGRALVAVLENYQNEDGSITVPDALRPYMGGVTRIEKAQ</sequence>
<feature type="binding site" evidence="12">
    <location>
        <position position="431"/>
    </location>
    <ligand>
        <name>L-serine</name>
        <dbReference type="ChEBI" id="CHEBI:33384"/>
    </ligand>
</feature>
<dbReference type="InterPro" id="IPR042103">
    <property type="entry name" value="SerRS_1_N_sf"/>
</dbReference>
<dbReference type="Proteomes" id="UP000485880">
    <property type="component" value="Unassembled WGS sequence"/>
</dbReference>
<dbReference type="RefSeq" id="WP_174512625.1">
    <property type="nucleotide sequence ID" value="NZ_CABFMQ020000083.1"/>
</dbReference>
<evidence type="ECO:0000256" key="1">
    <source>
        <dbReference type="ARBA" id="ARBA00004496"/>
    </source>
</evidence>
<evidence type="ECO:0000256" key="12">
    <source>
        <dbReference type="HAMAP-Rule" id="MF_00176"/>
    </source>
</evidence>
<comment type="catalytic activity">
    <reaction evidence="11 12">
        <text>tRNA(Ser) + L-serine + ATP = L-seryl-tRNA(Ser) + AMP + diphosphate + H(+)</text>
        <dbReference type="Rhea" id="RHEA:12292"/>
        <dbReference type="Rhea" id="RHEA-COMP:9669"/>
        <dbReference type="Rhea" id="RHEA-COMP:9703"/>
        <dbReference type="ChEBI" id="CHEBI:15378"/>
        <dbReference type="ChEBI" id="CHEBI:30616"/>
        <dbReference type="ChEBI" id="CHEBI:33019"/>
        <dbReference type="ChEBI" id="CHEBI:33384"/>
        <dbReference type="ChEBI" id="CHEBI:78442"/>
        <dbReference type="ChEBI" id="CHEBI:78533"/>
        <dbReference type="ChEBI" id="CHEBI:456215"/>
        <dbReference type="EC" id="6.1.1.11"/>
    </reaction>
</comment>
<dbReference type="InterPro" id="IPR033729">
    <property type="entry name" value="SerRS_core"/>
</dbReference>
<comment type="domain">
    <text evidence="12">Consists of two distinct domains, a catalytic core and a N-terminal extension that is involved in tRNA binding.</text>
</comment>
<dbReference type="GO" id="GO:0005524">
    <property type="term" value="F:ATP binding"/>
    <property type="evidence" value="ECO:0007669"/>
    <property type="project" value="UniProtKB-UniRule"/>
</dbReference>
<dbReference type="GO" id="GO:0005737">
    <property type="term" value="C:cytoplasm"/>
    <property type="evidence" value="ECO:0007669"/>
    <property type="project" value="UniProtKB-SubCell"/>
</dbReference>
<keyword evidence="4 12" id="KW-0963">Cytoplasm</keyword>
<dbReference type="InterPro" id="IPR002314">
    <property type="entry name" value="aa-tRNA-synt_IIb"/>
</dbReference>
<dbReference type="EC" id="6.1.1.11" evidence="12"/>
<gene>
    <name evidence="12 17" type="primary">serS</name>
    <name evidence="17" type="ORF">MPC4_260012</name>
</gene>
<dbReference type="InterPro" id="IPR015866">
    <property type="entry name" value="Ser-tRNA-synth_1_N"/>
</dbReference>
<evidence type="ECO:0000256" key="3">
    <source>
        <dbReference type="ARBA" id="ARBA00010728"/>
    </source>
</evidence>
<evidence type="ECO:0000256" key="4">
    <source>
        <dbReference type="ARBA" id="ARBA00022490"/>
    </source>
</evidence>
<evidence type="ECO:0000256" key="5">
    <source>
        <dbReference type="ARBA" id="ARBA00022598"/>
    </source>
</evidence>
<dbReference type="InterPro" id="IPR045864">
    <property type="entry name" value="aa-tRNA-synth_II/BPL/LPL"/>
</dbReference>
<comment type="function">
    <text evidence="12">Catalyzes the attachment of serine to tRNA(Ser). Is also able to aminoacylate tRNA(Sec) with serine, to form the misacylated tRNA L-seryl-tRNA(Sec), which will be further converted into selenocysteinyl-tRNA(Sec).</text>
</comment>
<dbReference type="SUPFAM" id="SSF55681">
    <property type="entry name" value="Class II aaRS and biotin synthetases"/>
    <property type="match status" value="1"/>
</dbReference>
<proteinExistence type="inferred from homology"/>
<evidence type="ECO:0000256" key="7">
    <source>
        <dbReference type="ARBA" id="ARBA00022840"/>
    </source>
</evidence>
<feature type="binding site" evidence="12 13">
    <location>
        <position position="331"/>
    </location>
    <ligand>
        <name>L-serine</name>
        <dbReference type="ChEBI" id="CHEBI:33384"/>
    </ligand>
</feature>
<keyword evidence="6 12" id="KW-0547">Nucleotide-binding</keyword>
<evidence type="ECO:0000256" key="10">
    <source>
        <dbReference type="ARBA" id="ARBA00047929"/>
    </source>
</evidence>
<feature type="binding site" evidence="12">
    <location>
        <begin position="277"/>
        <end position="279"/>
    </location>
    <ligand>
        <name>L-serine</name>
        <dbReference type="ChEBI" id="CHEBI:33384"/>
    </ligand>
</feature>
<reference evidence="17 18" key="1">
    <citation type="submission" date="2019-05" db="EMBL/GenBank/DDBJ databases">
        <authorList>
            <person name="Farhan Ul Haque M."/>
        </authorList>
    </citation>
    <scope>NUCLEOTIDE SEQUENCE [LARGE SCALE GENOMIC DNA]</scope>
    <source>
        <strain evidence="17">2</strain>
    </source>
</reference>
<comment type="subcellular location">
    <subcellularLocation>
        <location evidence="1 12">Cytoplasm</location>
    </subcellularLocation>
</comment>
<dbReference type="NCBIfam" id="TIGR00414">
    <property type="entry name" value="serS"/>
    <property type="match status" value="1"/>
</dbReference>
<evidence type="ECO:0000256" key="9">
    <source>
        <dbReference type="ARBA" id="ARBA00023146"/>
    </source>
</evidence>
<evidence type="ECO:0000256" key="14">
    <source>
        <dbReference type="PIRSR" id="PIRSR001529-2"/>
    </source>
</evidence>
<keyword evidence="15" id="KW-0175">Coiled coil</keyword>
<dbReference type="PRINTS" id="PR00981">
    <property type="entry name" value="TRNASYNTHSER"/>
</dbReference>
<dbReference type="HAMAP" id="MF_00176">
    <property type="entry name" value="Ser_tRNA_synth_type1"/>
    <property type="match status" value="1"/>
</dbReference>
<dbReference type="Gene3D" id="3.30.930.10">
    <property type="entry name" value="Bira Bifunctional Protein, Domain 2"/>
    <property type="match status" value="1"/>
</dbReference>
<dbReference type="Pfam" id="PF00587">
    <property type="entry name" value="tRNA-synt_2b"/>
    <property type="match status" value="1"/>
</dbReference>
<feature type="binding site" evidence="12 14">
    <location>
        <begin position="395"/>
        <end position="398"/>
    </location>
    <ligand>
        <name>ATP</name>
        <dbReference type="ChEBI" id="CHEBI:30616"/>
    </ligand>
</feature>
<feature type="binding site" evidence="12 14">
    <location>
        <begin position="308"/>
        <end position="310"/>
    </location>
    <ligand>
        <name>ATP</name>
        <dbReference type="ChEBI" id="CHEBI:30616"/>
    </ligand>
</feature>
<evidence type="ECO:0000256" key="13">
    <source>
        <dbReference type="PIRSR" id="PIRSR001529-1"/>
    </source>
</evidence>
<comment type="pathway">
    <text evidence="2 12">Aminoacyl-tRNA biosynthesis; selenocysteinyl-tRNA(Sec) biosynthesis; L-seryl-tRNA(Sec) from L-serine and tRNA(Sec): step 1/1.</text>
</comment>
<feature type="binding site" evidence="13">
    <location>
        <position position="277"/>
    </location>
    <ligand>
        <name>L-serine</name>
        <dbReference type="ChEBI" id="CHEBI:33384"/>
    </ligand>
</feature>
<dbReference type="InterPro" id="IPR006195">
    <property type="entry name" value="aa-tRNA-synth_II"/>
</dbReference>
<comment type="caution">
    <text evidence="12">Lacks conserved residue(s) required for the propagation of feature annotation.</text>
</comment>
<dbReference type="InterPro" id="IPR002317">
    <property type="entry name" value="Ser-tRNA-ligase_type_1"/>
</dbReference>
<feature type="binding site" evidence="13">
    <location>
        <position position="429"/>
    </location>
    <ligand>
        <name>L-serine</name>
        <dbReference type="ChEBI" id="CHEBI:33384"/>
    </ligand>
</feature>
<comment type="caution">
    <text evidence="17">The sequence shown here is derived from an EMBL/GenBank/DDBJ whole genome shotgun (WGS) entry which is preliminary data.</text>
</comment>
<dbReference type="InterPro" id="IPR010978">
    <property type="entry name" value="tRNA-bd_arm"/>
</dbReference>
<dbReference type="PANTHER" id="PTHR43697:SF1">
    <property type="entry name" value="SERINE--TRNA LIGASE"/>
    <property type="match status" value="1"/>
</dbReference>
<evidence type="ECO:0000259" key="16">
    <source>
        <dbReference type="PROSITE" id="PS50862"/>
    </source>
</evidence>
<evidence type="ECO:0000256" key="6">
    <source>
        <dbReference type="ARBA" id="ARBA00022741"/>
    </source>
</evidence>
<dbReference type="GO" id="GO:0006434">
    <property type="term" value="P:seryl-tRNA aminoacylation"/>
    <property type="evidence" value="ECO:0007669"/>
    <property type="project" value="UniProtKB-UniRule"/>
</dbReference>
<dbReference type="Pfam" id="PF02403">
    <property type="entry name" value="Seryl_tRNA_N"/>
    <property type="match status" value="1"/>
</dbReference>
<organism evidence="17 18">
    <name type="scientific">Methylocella tundrae</name>
    <dbReference type="NCBI Taxonomy" id="227605"/>
    <lineage>
        <taxon>Bacteria</taxon>
        <taxon>Pseudomonadati</taxon>
        <taxon>Pseudomonadota</taxon>
        <taxon>Alphaproteobacteria</taxon>
        <taxon>Hyphomicrobiales</taxon>
        <taxon>Beijerinckiaceae</taxon>
        <taxon>Methylocella</taxon>
    </lineage>
</organism>
<keyword evidence="5 12" id="KW-0436">Ligase</keyword>
<dbReference type="GO" id="GO:0016260">
    <property type="term" value="P:selenocysteine biosynthetic process"/>
    <property type="evidence" value="ECO:0007669"/>
    <property type="project" value="UniProtKB-UniRule"/>
</dbReference>
<evidence type="ECO:0000256" key="8">
    <source>
        <dbReference type="ARBA" id="ARBA00022917"/>
    </source>
</evidence>
<dbReference type="SUPFAM" id="SSF46589">
    <property type="entry name" value="tRNA-binding arm"/>
    <property type="match status" value="1"/>
</dbReference>
<dbReference type="PROSITE" id="PS50862">
    <property type="entry name" value="AA_TRNA_LIGASE_II"/>
    <property type="match status" value="1"/>
</dbReference>
<evidence type="ECO:0000313" key="17">
    <source>
        <dbReference type="EMBL" id="VTZ50575.1"/>
    </source>
</evidence>
<dbReference type="PANTHER" id="PTHR43697">
    <property type="entry name" value="SERYL-TRNA SYNTHETASE"/>
    <property type="match status" value="1"/>
</dbReference>
<keyword evidence="7 12" id="KW-0067">ATP-binding</keyword>
<protein>
    <recommendedName>
        <fullName evidence="12">Serine--tRNA ligase</fullName>
        <ecNumber evidence="12">6.1.1.11</ecNumber>
    </recommendedName>
    <alternativeName>
        <fullName evidence="12">Seryl-tRNA synthetase</fullName>
        <shortName evidence="12">SerRS</shortName>
    </alternativeName>
    <alternativeName>
        <fullName evidence="12">Seryl-tRNA(Ser/Sec) synthetase</fullName>
    </alternativeName>
</protein>
<name>A0A8B6M8E3_METTU</name>
<dbReference type="EMBL" id="CABFMQ020000083">
    <property type="protein sequence ID" value="VTZ50575.1"/>
    <property type="molecule type" value="Genomic_DNA"/>
</dbReference>
<feature type="coiled-coil region" evidence="15">
    <location>
        <begin position="37"/>
        <end position="104"/>
    </location>
</feature>
<dbReference type="GO" id="GO:0004828">
    <property type="term" value="F:serine-tRNA ligase activity"/>
    <property type="evidence" value="ECO:0007669"/>
    <property type="project" value="UniProtKB-UniRule"/>
</dbReference>
<evidence type="ECO:0000313" key="18">
    <source>
        <dbReference type="Proteomes" id="UP000485880"/>
    </source>
</evidence>
<dbReference type="AlphaFoldDB" id="A0A8B6M8E3"/>
<dbReference type="PIRSF" id="PIRSF001529">
    <property type="entry name" value="Ser-tRNA-synth_IIa"/>
    <property type="match status" value="1"/>
</dbReference>
<feature type="binding site" evidence="13">
    <location>
        <position position="308"/>
    </location>
    <ligand>
        <name>L-serine</name>
        <dbReference type="ChEBI" id="CHEBI:33384"/>
    </ligand>
</feature>